<feature type="compositionally biased region" description="Basic and acidic residues" evidence="1">
    <location>
        <begin position="9"/>
        <end position="20"/>
    </location>
</feature>
<feature type="compositionally biased region" description="Basic and acidic residues" evidence="1">
    <location>
        <begin position="235"/>
        <end position="246"/>
    </location>
</feature>
<sequence length="358" mass="39524">MPGSADLDGDGKVSYEELRALGKGRPKAPDAGAKERNSGSHKPGGAVDTDTSTPRPDGPKPTEQQIIHGAYAGRHVGGWKYKDELLAPDNKLRYDRDKKAVDGNGDRLLSMSNVHGTWFSEEELKKRWFDKHNGARDSIPAETFFERLYPLDRQTDVNEALGDTPGLSYSPWEPTEEDMTPMSKAVGSYASKGGPKKAAMYPQPKPPSGTMKAAPKPKPPPPPHMSLSDNPSWGKVREGDESDLKPDPAWGYTGNYYARRFDKGEEDLSMATRINRRRQQAIERRFSASPYAHEIAMDVMKLSDGVEYTGPTVYGWRSFPPQGLVDIDGDGKVDSPFTESGAFALQKIDPRMAQSMLH</sequence>
<organism evidence="3 4">
    <name type="scientific">Chrysochromulina tobinii</name>
    <dbReference type="NCBI Taxonomy" id="1460289"/>
    <lineage>
        <taxon>Eukaryota</taxon>
        <taxon>Haptista</taxon>
        <taxon>Haptophyta</taxon>
        <taxon>Prymnesiophyceae</taxon>
        <taxon>Prymnesiales</taxon>
        <taxon>Chrysochromulinaceae</taxon>
        <taxon>Chrysochromulina</taxon>
    </lineage>
</organism>
<name>A0A0M0JX04_9EUKA</name>
<protein>
    <recommendedName>
        <fullName evidence="2">EF-hand domain-containing protein</fullName>
    </recommendedName>
</protein>
<evidence type="ECO:0000259" key="2">
    <source>
        <dbReference type="Pfam" id="PF13202"/>
    </source>
</evidence>
<evidence type="ECO:0000313" key="4">
    <source>
        <dbReference type="Proteomes" id="UP000037460"/>
    </source>
</evidence>
<feature type="domain" description="EF-hand" evidence="2">
    <location>
        <begin position="5"/>
        <end position="21"/>
    </location>
</feature>
<accession>A0A0M0JX04</accession>
<evidence type="ECO:0000256" key="1">
    <source>
        <dbReference type="SAM" id="MobiDB-lite"/>
    </source>
</evidence>
<feature type="region of interest" description="Disordered" evidence="1">
    <location>
        <begin position="159"/>
        <end position="247"/>
    </location>
</feature>
<proteinExistence type="predicted"/>
<dbReference type="PROSITE" id="PS00018">
    <property type="entry name" value="EF_HAND_1"/>
    <property type="match status" value="1"/>
</dbReference>
<keyword evidence="4" id="KW-1185">Reference proteome</keyword>
<feature type="region of interest" description="Disordered" evidence="1">
    <location>
        <begin position="1"/>
        <end position="67"/>
    </location>
</feature>
<dbReference type="Proteomes" id="UP000037460">
    <property type="component" value="Unassembled WGS sequence"/>
</dbReference>
<dbReference type="InterPro" id="IPR002048">
    <property type="entry name" value="EF_hand_dom"/>
</dbReference>
<reference evidence="4" key="1">
    <citation type="journal article" date="2015" name="PLoS Genet.">
        <title>Genome Sequence and Transcriptome Analyses of Chrysochromulina tobin: Metabolic Tools for Enhanced Algal Fitness in the Prominent Order Prymnesiales (Haptophyceae).</title>
        <authorList>
            <person name="Hovde B.T."/>
            <person name="Deodato C.R."/>
            <person name="Hunsperger H.M."/>
            <person name="Ryken S.A."/>
            <person name="Yost W."/>
            <person name="Jha R.K."/>
            <person name="Patterson J."/>
            <person name="Monnat R.J. Jr."/>
            <person name="Barlow S.B."/>
            <person name="Starkenburg S.R."/>
            <person name="Cattolico R.A."/>
        </authorList>
    </citation>
    <scope>NUCLEOTIDE SEQUENCE</scope>
    <source>
        <strain evidence="4">CCMP291</strain>
    </source>
</reference>
<gene>
    <name evidence="3" type="ORF">Ctob_009810</name>
</gene>
<dbReference type="EMBL" id="JWZX01002090">
    <property type="protein sequence ID" value="KOO31084.1"/>
    <property type="molecule type" value="Genomic_DNA"/>
</dbReference>
<dbReference type="InterPro" id="IPR018247">
    <property type="entry name" value="EF_Hand_1_Ca_BS"/>
</dbReference>
<comment type="caution">
    <text evidence="3">The sequence shown here is derived from an EMBL/GenBank/DDBJ whole genome shotgun (WGS) entry which is preliminary data.</text>
</comment>
<dbReference type="Pfam" id="PF13202">
    <property type="entry name" value="EF-hand_5"/>
    <property type="match status" value="1"/>
</dbReference>
<dbReference type="GO" id="GO:0005509">
    <property type="term" value="F:calcium ion binding"/>
    <property type="evidence" value="ECO:0007669"/>
    <property type="project" value="InterPro"/>
</dbReference>
<evidence type="ECO:0000313" key="3">
    <source>
        <dbReference type="EMBL" id="KOO31084.1"/>
    </source>
</evidence>
<dbReference type="AlphaFoldDB" id="A0A0M0JX04"/>